<accession>A0AAE3K7F6</accession>
<proteinExistence type="predicted"/>
<reference evidence="2" key="1">
    <citation type="journal article" date="2022" name="Syst. Appl. Microbiol.">
        <title>Natronocalculus amylovorans gen. nov., sp. nov., and Natranaeroarchaeum aerophilus sp. nov., dominant culturable amylolytic natronoarchaea from hypersaline soda lakes in southwestern Siberia.</title>
        <authorList>
            <person name="Sorokin D.Y."/>
            <person name="Elcheninov A.G."/>
            <person name="Khizhniak T.V."/>
            <person name="Koenen M."/>
            <person name="Bale N.J."/>
            <person name="Damste J.S.S."/>
            <person name="Kublanov I.V."/>
        </authorList>
    </citation>
    <scope>NUCLEOTIDE SEQUENCE</scope>
    <source>
        <strain evidence="2">AArc-St2</strain>
    </source>
</reference>
<dbReference type="EMBL" id="JAKRVX010000001">
    <property type="protein sequence ID" value="MCL9815953.1"/>
    <property type="molecule type" value="Genomic_DNA"/>
</dbReference>
<reference evidence="2" key="2">
    <citation type="submission" date="2022-02" db="EMBL/GenBank/DDBJ databases">
        <authorList>
            <person name="Elcheninov A.G."/>
            <person name="Sorokin D.Y."/>
            <person name="Kublanov I.V."/>
        </authorList>
    </citation>
    <scope>NUCLEOTIDE SEQUENCE</scope>
    <source>
        <strain evidence="2">AArc-St2</strain>
    </source>
</reference>
<dbReference type="InterPro" id="IPR058929">
    <property type="entry name" value="Ig_halo"/>
</dbReference>
<dbReference type="PROSITE" id="PS51257">
    <property type="entry name" value="PROKAR_LIPOPROTEIN"/>
    <property type="match status" value="1"/>
</dbReference>
<evidence type="ECO:0000259" key="1">
    <source>
        <dbReference type="Pfam" id="PF25942"/>
    </source>
</evidence>
<keyword evidence="3" id="KW-1185">Reference proteome</keyword>
<dbReference type="Pfam" id="PF25942">
    <property type="entry name" value="Ig_halo"/>
    <property type="match status" value="1"/>
</dbReference>
<protein>
    <recommendedName>
        <fullName evidence="1">Ig-like domain-containing protein</fullName>
    </recommendedName>
</protein>
<feature type="domain" description="Ig-like" evidence="1">
    <location>
        <begin position="45"/>
        <end position="119"/>
    </location>
</feature>
<dbReference type="AlphaFoldDB" id="A0AAE3K7F6"/>
<evidence type="ECO:0000313" key="3">
    <source>
        <dbReference type="Proteomes" id="UP001203207"/>
    </source>
</evidence>
<dbReference type="Proteomes" id="UP001203207">
    <property type="component" value="Unassembled WGS sequence"/>
</dbReference>
<name>A0AAE3K7F6_9EURY</name>
<evidence type="ECO:0000313" key="2">
    <source>
        <dbReference type="EMBL" id="MCL9815953.1"/>
    </source>
</evidence>
<comment type="caution">
    <text evidence="2">The sequence shown here is derived from an EMBL/GenBank/DDBJ whole genome shotgun (WGS) entry which is preliminary data.</text>
</comment>
<dbReference type="RefSeq" id="WP_174652532.1">
    <property type="nucleotide sequence ID" value="NZ_JAKRVX010000001.1"/>
</dbReference>
<gene>
    <name evidence="2" type="ORF">AArcSt2_03260</name>
</gene>
<sequence length="138" mass="15672">MVSIWSRRTVLALCGGFVGIGGCLRQQTALSRPIDIHVFNHADEERRIEVEISTVDATIRYAERLTLTPGETYIEADILSQQDRYTITVRGPDTDDTVFRWEAANETFCDRIEVHADGSDRLAVTVPRCFDHEERDDS</sequence>
<organism evidence="2 3">
    <name type="scientific">Natronocalculus amylovorans</name>
    <dbReference type="NCBI Taxonomy" id="2917812"/>
    <lineage>
        <taxon>Archaea</taxon>
        <taxon>Methanobacteriati</taxon>
        <taxon>Methanobacteriota</taxon>
        <taxon>Stenosarchaea group</taxon>
        <taxon>Halobacteria</taxon>
        <taxon>Halobacteriales</taxon>
        <taxon>Haloferacaceae</taxon>
        <taxon>Natronocalculus</taxon>
    </lineage>
</organism>